<gene>
    <name evidence="1" type="ordered locus">CF0752</name>
</gene>
<dbReference type="Gene3D" id="1.25.10.10">
    <property type="entry name" value="Leucine-rich Repeat Variant"/>
    <property type="match status" value="2"/>
</dbReference>
<evidence type="ECO:0000313" key="1">
    <source>
        <dbReference type="EMBL" id="BAE81524.1"/>
    </source>
</evidence>
<dbReference type="STRING" id="264202.gene:10544580"/>
<accession>Q253L4</accession>
<keyword evidence="2" id="KW-1185">Reference proteome</keyword>
<evidence type="ECO:0000313" key="2">
    <source>
        <dbReference type="Proteomes" id="UP000001260"/>
    </source>
</evidence>
<proteinExistence type="predicted"/>
<name>Q253L4_CHLFF</name>
<protein>
    <submittedName>
        <fullName evidence="1">Uncharacterized protein</fullName>
    </submittedName>
</protein>
<dbReference type="Proteomes" id="UP000001260">
    <property type="component" value="Chromosome"/>
</dbReference>
<dbReference type="eggNOG" id="COG1413">
    <property type="taxonomic scope" value="Bacteria"/>
</dbReference>
<dbReference type="InterPro" id="IPR011989">
    <property type="entry name" value="ARM-like"/>
</dbReference>
<dbReference type="EMBL" id="AP006861">
    <property type="protein sequence ID" value="BAE81524.1"/>
    <property type="molecule type" value="Genomic_DNA"/>
</dbReference>
<dbReference type="InterPro" id="IPR016024">
    <property type="entry name" value="ARM-type_fold"/>
</dbReference>
<organism evidence="1 2">
    <name type="scientific">Chlamydia felis (strain Fe/C-56)</name>
    <name type="common">Chlamydophila felis</name>
    <dbReference type="NCBI Taxonomy" id="264202"/>
    <lineage>
        <taxon>Bacteria</taxon>
        <taxon>Pseudomonadati</taxon>
        <taxon>Chlamydiota</taxon>
        <taxon>Chlamydiia</taxon>
        <taxon>Chlamydiales</taxon>
        <taxon>Chlamydiaceae</taxon>
        <taxon>Chlamydia/Chlamydophila group</taxon>
        <taxon>Chlamydia</taxon>
    </lineage>
</organism>
<reference evidence="1 2" key="1">
    <citation type="journal article" date="2006" name="DNA Res.">
        <title>Genome sequence of the cat pathogen, Chlamydophila felis.</title>
        <authorList>
            <person name="Azuma Y."/>
            <person name="Hirakawa H."/>
            <person name="Yamashita A."/>
            <person name="Cai Y."/>
            <person name="Rahman M.A."/>
            <person name="Suzuki H."/>
            <person name="Mitaku S."/>
            <person name="Toh H."/>
            <person name="Goto S."/>
            <person name="Murakami T."/>
            <person name="Sugi K."/>
            <person name="Hayashi H."/>
            <person name="Fukushi H."/>
            <person name="Hattori M."/>
            <person name="Kuhara S."/>
            <person name="Shirai M."/>
        </authorList>
    </citation>
    <scope>NUCLEOTIDE SEQUENCE [LARGE SCALE GENOMIC DNA]</scope>
    <source>
        <strain evidence="1 2">Fe/C-56</strain>
    </source>
</reference>
<sequence>MASVCQGSSSLRQHLLIQDFPAAIKEARALLSSSECSLAQARLALQALAQGKDYEAWSREFNKARQRYPELAKDRDALENFAQQILSDGIHHPSITVRAVSILAIGLARDFRLTPLVLSCLSDDSVIVRTLALQVVLQYGSQNLKDAVCKIARHDDSMQVRIMAYQIAAILDIEELLPYLQERANNKLVDGEERREAWKASLMLTPQFLMGSRVKEDMDQALFACELLRHVGEEKDEGVLLDLLSIQYPEVQETALRAVLACGRGVSCESAQIAAQVRHIAQTSSFPKVRLQAAALLYLQGDPLGEELLVQGLLSPFASTCESASAAVCSLGIRGKNLADKYLNAVVSRKAAANLAILLLVSRTNIEKAGDVIASFISDPEMCWAIEQFLWDSQWNPKSASLPLYFDMIKREIGRKLIRLLAVSKYSKVKKVTGDFLSNRQQQGWSFFSGVFWEEGDEQAAETWTTDKSFASKLESTLATLCQKKNNESLRRAMELYPESRWQDKLAILEGIAFSENTEGVDFLLECCYHETPSLRCAAAGALFSLFK</sequence>
<dbReference type="SUPFAM" id="SSF48371">
    <property type="entry name" value="ARM repeat"/>
    <property type="match status" value="1"/>
</dbReference>
<dbReference type="AlphaFoldDB" id="Q253L4"/>
<dbReference type="HOGENOM" id="CLU_499404_0_0_0"/>
<dbReference type="KEGG" id="cfe:BAE81524.1"/>